<accession>A0A0J6YBY0</accession>
<dbReference type="RefSeq" id="WP_048472357.1">
    <property type="nucleotide sequence ID" value="NZ_JYNL01000064.1"/>
</dbReference>
<keyword evidence="4" id="KW-1185">Reference proteome</keyword>
<dbReference type="GO" id="GO:0020037">
    <property type="term" value="F:heme binding"/>
    <property type="evidence" value="ECO:0007669"/>
    <property type="project" value="InterPro"/>
</dbReference>
<protein>
    <recommendedName>
        <fullName evidence="2">Haemophore haem-binding domain-containing protein</fullName>
    </recommendedName>
</protein>
<evidence type="ECO:0000256" key="1">
    <source>
        <dbReference type="SAM" id="SignalP"/>
    </source>
</evidence>
<reference evidence="3 4" key="1">
    <citation type="journal article" date="2015" name="Genome Biol. Evol.">
        <title>Characterization of Three Mycobacterium spp. with Potential Use in Bioremediation by Genome Sequencing and Comparative Genomics.</title>
        <authorList>
            <person name="Das S."/>
            <person name="Pettersson B.M."/>
            <person name="Behra P.R."/>
            <person name="Ramesh M."/>
            <person name="Dasgupta S."/>
            <person name="Bhattacharya A."/>
            <person name="Kirsebom L.A."/>
        </authorList>
    </citation>
    <scope>NUCLEOTIDE SEQUENCE [LARGE SCALE GENOMIC DNA]</scope>
    <source>
        <strain evidence="3 4">DSM 43826</strain>
    </source>
</reference>
<dbReference type="PATRIC" id="fig|37916.4.peg.5217"/>
<dbReference type="Pfam" id="PF16525">
    <property type="entry name" value="MHB"/>
    <property type="match status" value="1"/>
</dbReference>
<keyword evidence="1" id="KW-0732">Signal</keyword>
<dbReference type="AlphaFoldDB" id="A0A0J6YBY0"/>
<proteinExistence type="predicted"/>
<dbReference type="EMBL" id="JYNL01000064">
    <property type="protein sequence ID" value="KMO70321.1"/>
    <property type="molecule type" value="Genomic_DNA"/>
</dbReference>
<evidence type="ECO:0000313" key="4">
    <source>
        <dbReference type="Proteomes" id="UP000036513"/>
    </source>
</evidence>
<dbReference type="STRING" id="37916.MCHLDSM_05209"/>
<dbReference type="Gene3D" id="1.20.20.20">
    <property type="entry name" value="Haemophore, haem-binding domain"/>
    <property type="match status" value="1"/>
</dbReference>
<sequence precursor="true">MSTFLTRAALAAIAPAATMLALAVPAAAQPAPPPPAPPNCTAADLAGVMAGVTASTSAYLFTHPDVNDFFTTLKGKSRDDQKTAVEDYITARPDVGDALRAIRQPSVDFRNRCG</sequence>
<evidence type="ECO:0000313" key="3">
    <source>
        <dbReference type="EMBL" id="KMO70321.1"/>
    </source>
</evidence>
<dbReference type="Proteomes" id="UP000036513">
    <property type="component" value="Unassembled WGS sequence"/>
</dbReference>
<dbReference type="InterPro" id="IPR032407">
    <property type="entry name" value="MHB"/>
</dbReference>
<evidence type="ECO:0000259" key="2">
    <source>
        <dbReference type="Pfam" id="PF16525"/>
    </source>
</evidence>
<dbReference type="InterPro" id="IPR038378">
    <property type="entry name" value="MHB_sf"/>
</dbReference>
<name>A0A0J6YBY0_9MYCO</name>
<dbReference type="NCBIfam" id="TIGR04529">
    <property type="entry name" value="MTB_hemophore"/>
    <property type="match status" value="1"/>
</dbReference>
<feature type="signal peptide" evidence="1">
    <location>
        <begin position="1"/>
        <end position="23"/>
    </location>
</feature>
<organism evidence="3 4">
    <name type="scientific">Mycolicibacterium chlorophenolicum</name>
    <dbReference type="NCBI Taxonomy" id="37916"/>
    <lineage>
        <taxon>Bacteria</taxon>
        <taxon>Bacillati</taxon>
        <taxon>Actinomycetota</taxon>
        <taxon>Actinomycetes</taxon>
        <taxon>Mycobacteriales</taxon>
        <taxon>Mycobacteriaceae</taxon>
        <taxon>Mycolicibacterium</taxon>
    </lineage>
</organism>
<gene>
    <name evidence="3" type="ORF">MCHLDSM_05209</name>
</gene>
<comment type="caution">
    <text evidence="3">The sequence shown here is derived from an EMBL/GenBank/DDBJ whole genome shotgun (WGS) entry which is preliminary data.</text>
</comment>
<feature type="domain" description="Haemophore haem-binding" evidence="2">
    <location>
        <begin position="38"/>
        <end position="114"/>
    </location>
</feature>
<feature type="chain" id="PRO_5038771169" description="Haemophore haem-binding domain-containing protein" evidence="1">
    <location>
        <begin position="24"/>
        <end position="114"/>
    </location>
</feature>